<evidence type="ECO:0000313" key="1">
    <source>
        <dbReference type="EMBL" id="VEV97242.1"/>
    </source>
</evidence>
<protein>
    <submittedName>
        <fullName evidence="1">Uncharacterized protein</fullName>
    </submittedName>
</protein>
<reference evidence="1" key="1">
    <citation type="submission" date="2019-02" db="EMBL/GenBank/DDBJ databases">
        <authorList>
            <consortium name="Genoscope - CEA"/>
            <person name="William W."/>
        </authorList>
    </citation>
    <scope>NUCLEOTIDE SEQUENCE [LARGE SCALE GENOMIC DNA]</scope>
    <source>
        <strain evidence="1">YSy11</strain>
    </source>
</reference>
<sequence>MRRLTLEVIRRPEAGITGADDGDVRLQVFTQRGARAQRLLKLIHPQANRAPVSHGVSPLNIELSAEYSFRLGLVVRAGTQGIFGQYLAENYSRVNDSGINSGHKKTGRLASTGFLFTRYC</sequence>
<proteinExistence type="predicted"/>
<name>A0A653E630_9PSED</name>
<dbReference type="EMBL" id="LR215729">
    <property type="protein sequence ID" value="VEV97242.1"/>
    <property type="molecule type" value="Genomic_DNA"/>
</dbReference>
<gene>
    <name evidence="1" type="ORF">PMYSY11_2196</name>
</gene>
<accession>A0A653E630</accession>
<organism evidence="1">
    <name type="scientific">Pseudomonas marincola</name>
    <dbReference type="NCBI Taxonomy" id="437900"/>
    <lineage>
        <taxon>Bacteria</taxon>
        <taxon>Pseudomonadati</taxon>
        <taxon>Pseudomonadota</taxon>
        <taxon>Gammaproteobacteria</taxon>
        <taxon>Pseudomonadales</taxon>
        <taxon>Pseudomonadaceae</taxon>
        <taxon>Pseudomonas</taxon>
    </lineage>
</organism>
<dbReference type="AlphaFoldDB" id="A0A653E630"/>